<accession>A0AAW8U4T4</accession>
<dbReference type="Proteomes" id="UP001268577">
    <property type="component" value="Unassembled WGS sequence"/>
</dbReference>
<gene>
    <name evidence="1" type="ORF">P7H70_07115</name>
</gene>
<dbReference type="RefSeq" id="WP_311865868.1">
    <property type="nucleotide sequence ID" value="NZ_JARQBZ010000011.1"/>
</dbReference>
<dbReference type="Gene3D" id="3.30.1330.30">
    <property type="match status" value="1"/>
</dbReference>
<name>A0AAW8U4T4_9ENTE</name>
<dbReference type="Pfam" id="PF07997">
    <property type="entry name" value="DUF1694"/>
    <property type="match status" value="1"/>
</dbReference>
<dbReference type="EMBL" id="JARQBZ010000011">
    <property type="protein sequence ID" value="MDT2833821.1"/>
    <property type="molecule type" value="Genomic_DNA"/>
</dbReference>
<proteinExistence type="predicted"/>
<organism evidence="1 2">
    <name type="scientific">Vagococcus carniphilus</name>
    <dbReference type="NCBI Taxonomy" id="218144"/>
    <lineage>
        <taxon>Bacteria</taxon>
        <taxon>Bacillati</taxon>
        <taxon>Bacillota</taxon>
        <taxon>Bacilli</taxon>
        <taxon>Lactobacillales</taxon>
        <taxon>Enterococcaceae</taxon>
        <taxon>Vagococcus</taxon>
    </lineage>
</organism>
<dbReference type="InterPro" id="IPR029064">
    <property type="entry name" value="Ribosomal_eL30-like_sf"/>
</dbReference>
<reference evidence="1" key="1">
    <citation type="submission" date="2023-03" db="EMBL/GenBank/DDBJ databases">
        <authorList>
            <person name="Shen W."/>
            <person name="Cai J."/>
        </authorList>
    </citation>
    <scope>NUCLEOTIDE SEQUENCE</scope>
    <source>
        <strain evidence="1">P96-3</strain>
    </source>
</reference>
<sequence length="151" mass="17487">MAKKDIQDYLDKGMYGTPQIKPDEQKKYLGTYRERVVFIMTFDEAKKTAYDSFCLEKFANHPDGTLLIDANSDMTIQNHFMKLTQQKKIDFRLVDSDAERLKGDDIVMVFTLSKPIDLEDISVKEKISKKITATPNVQKEKKSGFFKKIFS</sequence>
<dbReference type="SUPFAM" id="SSF160515">
    <property type="entry name" value="YueI-like"/>
    <property type="match status" value="1"/>
</dbReference>
<dbReference type="PIRSF" id="PIRSF034303">
    <property type="entry name" value="DUF1694"/>
    <property type="match status" value="1"/>
</dbReference>
<dbReference type="InterPro" id="IPR012543">
    <property type="entry name" value="DUF1694"/>
</dbReference>
<evidence type="ECO:0000313" key="2">
    <source>
        <dbReference type="Proteomes" id="UP001268577"/>
    </source>
</evidence>
<dbReference type="AlphaFoldDB" id="A0AAW8U4T4"/>
<protein>
    <submittedName>
        <fullName evidence="1">DUF1694 domain-containing protein</fullName>
    </submittedName>
</protein>
<evidence type="ECO:0000313" key="1">
    <source>
        <dbReference type="EMBL" id="MDT2833821.1"/>
    </source>
</evidence>
<comment type="caution">
    <text evidence="1">The sequence shown here is derived from an EMBL/GenBank/DDBJ whole genome shotgun (WGS) entry which is preliminary data.</text>
</comment>